<dbReference type="eggNOG" id="ENOG5032KYA">
    <property type="taxonomic scope" value="Bacteria"/>
</dbReference>
<dbReference type="HOGENOM" id="CLU_1115266_0_0_11"/>
<gene>
    <name evidence="1" type="ordered locus">BN6_84670</name>
</gene>
<protein>
    <recommendedName>
        <fullName evidence="3">DUF1963 domain-containing protein</fullName>
    </recommendedName>
</protein>
<dbReference type="KEGG" id="sesp:BN6_84670"/>
<sequence>MVSAPLVRRSAIPTYLVENTSEPVDAGSRDTVGGWAVLPAGESWPVCFCGARMVLFFQLDVPADVPAFGGDHLLVFQCPVHTDPVIPEGVDERLPERFWDRPPIAEPGPFWRILLHRDDTGPTDEPEPYLRAGRLDLVRGTEELTIWRAEQKLTDGQVVDGQATDEAFAEHGTGVRQFKVGGVPSWIQEPESYRCACGTELVHLCQVAENTGFARQPGQPEQTYAADPDEYLLFLGNELYVLACPAHCHPAAAWPVLHN</sequence>
<dbReference type="Proteomes" id="UP000006281">
    <property type="component" value="Chromosome"/>
</dbReference>
<evidence type="ECO:0000313" key="1">
    <source>
        <dbReference type="EMBL" id="CCH35682.1"/>
    </source>
</evidence>
<dbReference type="Gene3D" id="2.30.320.10">
    <property type="entry name" value="YwqG-like"/>
    <property type="match status" value="1"/>
</dbReference>
<dbReference type="AlphaFoldDB" id="K0KDP5"/>
<proteinExistence type="predicted"/>
<organism evidence="1 2">
    <name type="scientific">Saccharothrix espanaensis (strain ATCC 51144 / DSM 44229 / JCM 9112 / NBRC 15066 / NRRL 15764)</name>
    <dbReference type="NCBI Taxonomy" id="1179773"/>
    <lineage>
        <taxon>Bacteria</taxon>
        <taxon>Bacillati</taxon>
        <taxon>Actinomycetota</taxon>
        <taxon>Actinomycetes</taxon>
        <taxon>Pseudonocardiales</taxon>
        <taxon>Pseudonocardiaceae</taxon>
        <taxon>Saccharothrix</taxon>
    </lineage>
</organism>
<reference evidence="1 2" key="1">
    <citation type="journal article" date="2012" name="BMC Genomics">
        <title>Complete genome sequence of Saccharothrix espanaensis DSM 44229T and comparison to the other completely sequenced Pseudonocardiaceae.</title>
        <authorList>
            <person name="Strobel T."/>
            <person name="Al-Dilaimi A."/>
            <person name="Blom J."/>
            <person name="Gessner A."/>
            <person name="Kalinowski J."/>
            <person name="Luzhetska M."/>
            <person name="Puhler A."/>
            <person name="Szczepanowski R."/>
            <person name="Bechthold A."/>
            <person name="Ruckert C."/>
        </authorList>
    </citation>
    <scope>NUCLEOTIDE SEQUENCE [LARGE SCALE GENOMIC DNA]</scope>
    <source>
        <strain evidence="2">ATCC 51144 / DSM 44229 / JCM 9112 / NBRC 15066 / NRRL 15764</strain>
    </source>
</reference>
<accession>K0KDP5</accession>
<evidence type="ECO:0008006" key="3">
    <source>
        <dbReference type="Google" id="ProtNLM"/>
    </source>
</evidence>
<dbReference type="EMBL" id="HE804045">
    <property type="protein sequence ID" value="CCH35682.1"/>
    <property type="molecule type" value="Genomic_DNA"/>
</dbReference>
<name>K0KDP5_SACES</name>
<dbReference type="BioCyc" id="SESP1179773:BN6_RS41030-MONOMER"/>
<evidence type="ECO:0000313" key="2">
    <source>
        <dbReference type="Proteomes" id="UP000006281"/>
    </source>
</evidence>
<dbReference type="PATRIC" id="fig|1179773.3.peg.8550"/>
<keyword evidence="2" id="KW-1185">Reference proteome</keyword>